<dbReference type="AlphaFoldDB" id="A0A1I1U2U3"/>
<dbReference type="PANTHER" id="PTHR34219">
    <property type="entry name" value="IRON-REGULATED INNER MEMBRANE PROTEIN-RELATED"/>
    <property type="match status" value="1"/>
</dbReference>
<keyword evidence="1" id="KW-0812">Transmembrane</keyword>
<gene>
    <name evidence="2" type="ORF">SAMN02745724_05090</name>
</gene>
<accession>A0A1I1U2U3</accession>
<proteinExistence type="predicted"/>
<protein>
    <submittedName>
        <fullName evidence="2">PepSY-associated TM region</fullName>
    </submittedName>
</protein>
<evidence type="ECO:0000313" key="3">
    <source>
        <dbReference type="Proteomes" id="UP000198862"/>
    </source>
</evidence>
<organism evidence="2 3">
    <name type="scientific">Pseudoalteromonas denitrificans DSM 6059</name>
    <dbReference type="NCBI Taxonomy" id="1123010"/>
    <lineage>
        <taxon>Bacteria</taxon>
        <taxon>Pseudomonadati</taxon>
        <taxon>Pseudomonadota</taxon>
        <taxon>Gammaproteobacteria</taxon>
        <taxon>Alteromonadales</taxon>
        <taxon>Pseudoalteromonadaceae</taxon>
        <taxon>Pseudoalteromonas</taxon>
    </lineage>
</organism>
<keyword evidence="1" id="KW-0472">Membrane</keyword>
<sequence>MTGIASSPVLLVLAFTGAYWNATVVIHEVSEHIIAKPVKMNAALHNQSLSIEKLRETSSRLIDSFNATYLVLPYEPDMNITFYGVVNSHNPLNSEYGSLVTFDKNSGDVTFSQDIRKTDTLTVTLDSFRKLHFGYFAGLTSKIMWCILGLSPVFLSITGFYLYWQRNRRKRNARKKRKVANNFALNT</sequence>
<dbReference type="Pfam" id="PF03929">
    <property type="entry name" value="PepSY_TM"/>
    <property type="match status" value="1"/>
</dbReference>
<dbReference type="Proteomes" id="UP000198862">
    <property type="component" value="Unassembled WGS sequence"/>
</dbReference>
<feature type="transmembrane region" description="Helical" evidence="1">
    <location>
        <begin position="142"/>
        <end position="164"/>
    </location>
</feature>
<name>A0A1I1U2U3_9GAMM</name>
<dbReference type="InterPro" id="IPR005625">
    <property type="entry name" value="PepSY-ass_TM"/>
</dbReference>
<keyword evidence="3" id="KW-1185">Reference proteome</keyword>
<evidence type="ECO:0000256" key="1">
    <source>
        <dbReference type="SAM" id="Phobius"/>
    </source>
</evidence>
<dbReference type="STRING" id="1123010.SAMN02745724_05090"/>
<evidence type="ECO:0000313" key="2">
    <source>
        <dbReference type="EMBL" id="SFD65024.1"/>
    </source>
</evidence>
<dbReference type="PANTHER" id="PTHR34219:SF8">
    <property type="entry name" value="PEPSY DOMAIN-CONTAINING PROTEIN"/>
    <property type="match status" value="1"/>
</dbReference>
<dbReference type="EMBL" id="FOLO01000080">
    <property type="protein sequence ID" value="SFD65024.1"/>
    <property type="molecule type" value="Genomic_DNA"/>
</dbReference>
<reference evidence="2 3" key="1">
    <citation type="submission" date="2016-10" db="EMBL/GenBank/DDBJ databases">
        <authorList>
            <person name="de Groot N.N."/>
        </authorList>
    </citation>
    <scope>NUCLEOTIDE SEQUENCE [LARGE SCALE GENOMIC DNA]</scope>
    <source>
        <strain evidence="2 3">DSM 6059</strain>
    </source>
</reference>
<dbReference type="RefSeq" id="WP_425439338.1">
    <property type="nucleotide sequence ID" value="NZ_FOLO01000080.1"/>
</dbReference>
<keyword evidence="1" id="KW-1133">Transmembrane helix</keyword>